<dbReference type="EMBL" id="CM010717">
    <property type="protein sequence ID" value="RZC53634.1"/>
    <property type="molecule type" value="Genomic_DNA"/>
</dbReference>
<proteinExistence type="predicted"/>
<evidence type="ECO:0000313" key="1">
    <source>
        <dbReference type="EMBL" id="RZC53634.1"/>
    </source>
</evidence>
<dbReference type="Proteomes" id="UP000316621">
    <property type="component" value="Chromosome 3"/>
</dbReference>
<dbReference type="Gramene" id="RZC53634">
    <property type="protein sequence ID" value="RZC53634"/>
    <property type="gene ID" value="C5167_012491"/>
</dbReference>
<name>A0A4Y7IXL4_PAPSO</name>
<gene>
    <name evidence="1" type="ORF">C5167_012491</name>
</gene>
<reference evidence="1 2" key="1">
    <citation type="journal article" date="2018" name="Science">
        <title>The opium poppy genome and morphinan production.</title>
        <authorList>
            <person name="Guo L."/>
            <person name="Winzer T."/>
            <person name="Yang X."/>
            <person name="Li Y."/>
            <person name="Ning Z."/>
            <person name="He Z."/>
            <person name="Teodor R."/>
            <person name="Lu Y."/>
            <person name="Bowser T.A."/>
            <person name="Graham I.A."/>
            <person name="Ye K."/>
        </authorList>
    </citation>
    <scope>NUCLEOTIDE SEQUENCE [LARGE SCALE GENOMIC DNA]</scope>
    <source>
        <strain evidence="2">cv. HN1</strain>
        <tissue evidence="1">Leaves</tissue>
    </source>
</reference>
<dbReference type="AlphaFoldDB" id="A0A4Y7IXL4"/>
<organism evidence="1 2">
    <name type="scientific">Papaver somniferum</name>
    <name type="common">Opium poppy</name>
    <dbReference type="NCBI Taxonomy" id="3469"/>
    <lineage>
        <taxon>Eukaryota</taxon>
        <taxon>Viridiplantae</taxon>
        <taxon>Streptophyta</taxon>
        <taxon>Embryophyta</taxon>
        <taxon>Tracheophyta</taxon>
        <taxon>Spermatophyta</taxon>
        <taxon>Magnoliopsida</taxon>
        <taxon>Ranunculales</taxon>
        <taxon>Papaveraceae</taxon>
        <taxon>Papaveroideae</taxon>
        <taxon>Papaver</taxon>
    </lineage>
</organism>
<evidence type="ECO:0000313" key="2">
    <source>
        <dbReference type="Proteomes" id="UP000316621"/>
    </source>
</evidence>
<accession>A0A4Y7IXL4</accession>
<protein>
    <submittedName>
        <fullName evidence="1">Uncharacterized protein</fullName>
    </submittedName>
</protein>
<sequence>MLFSFRLVINEGVPLLVNVIEIYGDDKTNFVVFFTGTCGAVGGRSVHFHHKFKKRNKTQPEICIYQSRV</sequence>
<keyword evidence="2" id="KW-1185">Reference proteome</keyword>